<feature type="non-terminal residue" evidence="8">
    <location>
        <position position="74"/>
    </location>
</feature>
<dbReference type="Proteomes" id="UP001328107">
    <property type="component" value="Unassembled WGS sequence"/>
</dbReference>
<evidence type="ECO:0000256" key="2">
    <source>
        <dbReference type="ARBA" id="ARBA00007770"/>
    </source>
</evidence>
<dbReference type="AlphaFoldDB" id="A0AAN5IDA8"/>
<evidence type="ECO:0000259" key="7">
    <source>
        <dbReference type="Pfam" id="PF03299"/>
    </source>
</evidence>
<dbReference type="PANTHER" id="PTHR10812:SF17">
    <property type="entry name" value="TRANSCRIPTION FACTOR AP-2, ISOFORM D"/>
    <property type="match status" value="1"/>
</dbReference>
<dbReference type="InterPro" id="IPR004979">
    <property type="entry name" value="TF_AP2"/>
</dbReference>
<dbReference type="PANTHER" id="PTHR10812">
    <property type="entry name" value="TRANSCRIPTION FACTOR AP-2"/>
    <property type="match status" value="1"/>
</dbReference>
<sequence length="74" mass="8288">RRRAHGPEKFTVSLINNYMRKGKKSNTHNDLRRSLADQGITIPSLKGLTPNSWSSLFESEATALAAQTSHFLSF</sequence>
<evidence type="ECO:0000256" key="6">
    <source>
        <dbReference type="ARBA" id="ARBA00023242"/>
    </source>
</evidence>
<dbReference type="GO" id="GO:0042127">
    <property type="term" value="P:regulation of cell population proliferation"/>
    <property type="evidence" value="ECO:0007669"/>
    <property type="project" value="TreeGrafter"/>
</dbReference>
<organism evidence="8 9">
    <name type="scientific">Pristionchus mayeri</name>
    <dbReference type="NCBI Taxonomy" id="1317129"/>
    <lineage>
        <taxon>Eukaryota</taxon>
        <taxon>Metazoa</taxon>
        <taxon>Ecdysozoa</taxon>
        <taxon>Nematoda</taxon>
        <taxon>Chromadorea</taxon>
        <taxon>Rhabditida</taxon>
        <taxon>Rhabditina</taxon>
        <taxon>Diplogasteromorpha</taxon>
        <taxon>Diplogasteroidea</taxon>
        <taxon>Neodiplogasteridae</taxon>
        <taxon>Pristionchus</taxon>
    </lineage>
</organism>
<protein>
    <recommendedName>
        <fullName evidence="7">Transcription factor AP-2 C-terminal domain-containing protein</fullName>
    </recommendedName>
</protein>
<dbReference type="GO" id="GO:0000981">
    <property type="term" value="F:DNA-binding transcription factor activity, RNA polymerase II-specific"/>
    <property type="evidence" value="ECO:0007669"/>
    <property type="project" value="TreeGrafter"/>
</dbReference>
<evidence type="ECO:0000256" key="4">
    <source>
        <dbReference type="ARBA" id="ARBA00023125"/>
    </source>
</evidence>
<gene>
    <name evidence="8" type="ORF">PMAYCL1PPCAC_30584</name>
</gene>
<keyword evidence="5" id="KW-0804">Transcription</keyword>
<comment type="caution">
    <text evidence="8">The sequence shown here is derived from an EMBL/GenBank/DDBJ whole genome shotgun (WGS) entry which is preliminary data.</text>
</comment>
<reference evidence="9" key="1">
    <citation type="submission" date="2022-10" db="EMBL/GenBank/DDBJ databases">
        <title>Genome assembly of Pristionchus species.</title>
        <authorList>
            <person name="Yoshida K."/>
            <person name="Sommer R.J."/>
        </authorList>
    </citation>
    <scope>NUCLEOTIDE SEQUENCE [LARGE SCALE GENOMIC DNA]</scope>
    <source>
        <strain evidence="9">RS5460</strain>
    </source>
</reference>
<evidence type="ECO:0000256" key="1">
    <source>
        <dbReference type="ARBA" id="ARBA00004123"/>
    </source>
</evidence>
<keyword evidence="4" id="KW-0238">DNA-binding</keyword>
<feature type="domain" description="Transcription factor AP-2 C-terminal" evidence="7">
    <location>
        <begin position="1"/>
        <end position="68"/>
    </location>
</feature>
<feature type="non-terminal residue" evidence="8">
    <location>
        <position position="1"/>
    </location>
</feature>
<dbReference type="Pfam" id="PF03299">
    <property type="entry name" value="TF_AP-2"/>
    <property type="match status" value="1"/>
</dbReference>
<evidence type="ECO:0000313" key="8">
    <source>
        <dbReference type="EMBL" id="GMR60389.1"/>
    </source>
</evidence>
<dbReference type="GO" id="GO:0005634">
    <property type="term" value="C:nucleus"/>
    <property type="evidence" value="ECO:0007669"/>
    <property type="project" value="UniProtKB-SubCell"/>
</dbReference>
<name>A0AAN5IDA8_9BILA</name>
<proteinExistence type="inferred from homology"/>
<evidence type="ECO:0000313" key="9">
    <source>
        <dbReference type="Proteomes" id="UP001328107"/>
    </source>
</evidence>
<comment type="similarity">
    <text evidence="2">Belongs to the AP-2 family.</text>
</comment>
<dbReference type="GO" id="GO:0000977">
    <property type="term" value="F:RNA polymerase II transcription regulatory region sequence-specific DNA binding"/>
    <property type="evidence" value="ECO:0007669"/>
    <property type="project" value="TreeGrafter"/>
</dbReference>
<dbReference type="EMBL" id="BTRK01000006">
    <property type="protein sequence ID" value="GMR60389.1"/>
    <property type="molecule type" value="Genomic_DNA"/>
</dbReference>
<keyword evidence="3" id="KW-0805">Transcription regulation</keyword>
<keyword evidence="6" id="KW-0539">Nucleus</keyword>
<evidence type="ECO:0000256" key="3">
    <source>
        <dbReference type="ARBA" id="ARBA00023015"/>
    </source>
</evidence>
<dbReference type="InterPro" id="IPR013854">
    <property type="entry name" value="TF_AP2_C"/>
</dbReference>
<comment type="subcellular location">
    <subcellularLocation>
        <location evidence="1">Nucleus</location>
    </subcellularLocation>
</comment>
<keyword evidence="9" id="KW-1185">Reference proteome</keyword>
<accession>A0AAN5IDA8</accession>
<evidence type="ECO:0000256" key="5">
    <source>
        <dbReference type="ARBA" id="ARBA00023163"/>
    </source>
</evidence>